<gene>
    <name evidence="10" type="ORF">M9Y10_037067</name>
</gene>
<comment type="caution">
    <text evidence="10">The sequence shown here is derived from an EMBL/GenBank/DDBJ whole genome shotgun (WGS) entry which is preliminary data.</text>
</comment>
<feature type="domain" description="DNA-directed DNA polymerase family B mitochondria/virus" evidence="9">
    <location>
        <begin position="559"/>
        <end position="672"/>
    </location>
</feature>
<keyword evidence="5" id="KW-0235">DNA replication</keyword>
<evidence type="ECO:0000256" key="2">
    <source>
        <dbReference type="ARBA" id="ARBA00012417"/>
    </source>
</evidence>
<reference evidence="10 11" key="1">
    <citation type="submission" date="2024-04" db="EMBL/GenBank/DDBJ databases">
        <title>Tritrichomonas musculus Genome.</title>
        <authorList>
            <person name="Alves-Ferreira E."/>
            <person name="Grigg M."/>
            <person name="Lorenzi H."/>
            <person name="Galac M."/>
        </authorList>
    </citation>
    <scope>NUCLEOTIDE SEQUENCE [LARGE SCALE GENOMIC DNA]</scope>
    <source>
        <strain evidence="10 11">EAF2021</strain>
    </source>
</reference>
<dbReference type="InterPro" id="IPR006172">
    <property type="entry name" value="DNA-dir_DNA_pol_B"/>
</dbReference>
<keyword evidence="3" id="KW-0808">Transferase</keyword>
<evidence type="ECO:0000256" key="5">
    <source>
        <dbReference type="ARBA" id="ARBA00022705"/>
    </source>
</evidence>
<evidence type="ECO:0000256" key="7">
    <source>
        <dbReference type="ARBA" id="ARBA00023125"/>
    </source>
</evidence>
<keyword evidence="7" id="KW-0238">DNA-binding</keyword>
<comment type="catalytic activity">
    <reaction evidence="8">
        <text>DNA(n) + a 2'-deoxyribonucleoside 5'-triphosphate = DNA(n+1) + diphosphate</text>
        <dbReference type="Rhea" id="RHEA:22508"/>
        <dbReference type="Rhea" id="RHEA-COMP:17339"/>
        <dbReference type="Rhea" id="RHEA-COMP:17340"/>
        <dbReference type="ChEBI" id="CHEBI:33019"/>
        <dbReference type="ChEBI" id="CHEBI:61560"/>
        <dbReference type="ChEBI" id="CHEBI:173112"/>
        <dbReference type="EC" id="2.7.7.7"/>
    </reaction>
</comment>
<evidence type="ECO:0000256" key="8">
    <source>
        <dbReference type="ARBA" id="ARBA00049244"/>
    </source>
</evidence>
<dbReference type="PRINTS" id="PR00106">
    <property type="entry name" value="DNAPOLB"/>
</dbReference>
<dbReference type="Gene3D" id="4.10.80.20">
    <property type="entry name" value="DNA polymerase, domain 5"/>
    <property type="match status" value="1"/>
</dbReference>
<dbReference type="InterPro" id="IPR004868">
    <property type="entry name" value="DNA-dir_DNA_pol_B_mt/vir"/>
</dbReference>
<evidence type="ECO:0000256" key="1">
    <source>
        <dbReference type="ARBA" id="ARBA00005755"/>
    </source>
</evidence>
<keyword evidence="6" id="KW-0239">DNA-directed DNA polymerase</keyword>
<dbReference type="Gene3D" id="3.90.1600.10">
    <property type="entry name" value="Palm domain of DNA polymerase"/>
    <property type="match status" value="1"/>
</dbReference>
<protein>
    <recommendedName>
        <fullName evidence="2">DNA-directed DNA polymerase</fullName>
        <ecNumber evidence="2">2.7.7.7</ecNumber>
    </recommendedName>
</protein>
<dbReference type="PANTHER" id="PTHR48144">
    <property type="entry name" value="DNA-DIRECTED DNA POLYMERASE"/>
    <property type="match status" value="1"/>
</dbReference>
<dbReference type="EMBL" id="JAPFFF010000062">
    <property type="protein sequence ID" value="KAK8837022.1"/>
    <property type="molecule type" value="Genomic_DNA"/>
</dbReference>
<dbReference type="Pfam" id="PF03175">
    <property type="entry name" value="DNA_pol_B_2"/>
    <property type="match status" value="2"/>
</dbReference>
<dbReference type="EC" id="2.7.7.7" evidence="2"/>
<dbReference type="Gene3D" id="3.30.1770.10">
    <property type="entry name" value="TPR 1 domain of DNA polymerase"/>
    <property type="match status" value="1"/>
</dbReference>
<dbReference type="PANTHER" id="PTHR48144:SF2">
    <property type="entry name" value="DNA-DIRECTED DNA POLYMERASE"/>
    <property type="match status" value="1"/>
</dbReference>
<evidence type="ECO:0000313" key="10">
    <source>
        <dbReference type="EMBL" id="KAK8837022.1"/>
    </source>
</evidence>
<organism evidence="10 11">
    <name type="scientific">Tritrichomonas musculus</name>
    <dbReference type="NCBI Taxonomy" id="1915356"/>
    <lineage>
        <taxon>Eukaryota</taxon>
        <taxon>Metamonada</taxon>
        <taxon>Parabasalia</taxon>
        <taxon>Tritrichomonadida</taxon>
        <taxon>Tritrichomonadidae</taxon>
        <taxon>Tritrichomonas</taxon>
    </lineage>
</organism>
<evidence type="ECO:0000313" key="11">
    <source>
        <dbReference type="Proteomes" id="UP001470230"/>
    </source>
</evidence>
<dbReference type="InterPro" id="IPR036397">
    <property type="entry name" value="RNaseH_sf"/>
</dbReference>
<dbReference type="Gene3D" id="3.30.420.10">
    <property type="entry name" value="Ribonuclease H-like superfamily/Ribonuclease H"/>
    <property type="match status" value="1"/>
</dbReference>
<accession>A0ABR2GSV5</accession>
<name>A0ABR2GSV5_9EUKA</name>
<comment type="similarity">
    <text evidence="1">Belongs to the DNA polymerase type-B family.</text>
</comment>
<dbReference type="Proteomes" id="UP001470230">
    <property type="component" value="Unassembled WGS sequence"/>
</dbReference>
<keyword evidence="11" id="KW-1185">Reference proteome</keyword>
<dbReference type="Gene3D" id="1.10.287.690">
    <property type="entry name" value="Helix hairpin bin"/>
    <property type="match status" value="1"/>
</dbReference>
<dbReference type="SUPFAM" id="SSF53098">
    <property type="entry name" value="Ribonuclease H-like"/>
    <property type="match status" value="1"/>
</dbReference>
<dbReference type="SUPFAM" id="SSF56672">
    <property type="entry name" value="DNA/RNA polymerases"/>
    <property type="match status" value="1"/>
</dbReference>
<evidence type="ECO:0000256" key="3">
    <source>
        <dbReference type="ARBA" id="ARBA00022679"/>
    </source>
</evidence>
<feature type="domain" description="DNA-directed DNA polymerase family B mitochondria/virus" evidence="9">
    <location>
        <begin position="717"/>
        <end position="1045"/>
    </location>
</feature>
<dbReference type="InterPro" id="IPR012337">
    <property type="entry name" value="RNaseH-like_sf"/>
</dbReference>
<evidence type="ECO:0000256" key="6">
    <source>
        <dbReference type="ARBA" id="ARBA00022932"/>
    </source>
</evidence>
<sequence length="1198" mass="140610">MDAKLLSKLTKRDILSLPGFTNRKASLSELRTQLNNRLTAMNINKRGARTIDYINAFKHADNELFNKLSHDKINKQQHKQQRKQYKQSIKESALNERSLFNLPTDLYTTTKTEARKQYEKRIKEVSDKSNFQKYMKEFMNNVNNRFSFEIVIGDDEDKRLAFCETLRQCYKLSSRDRPIIKAHSINDTHKYFTLSDKHEIDYTIGHIAGTIELTTYSSDDDPSYTGTFIPIRYELLFINRDKVNKKTKFTVNKHDAETNKIYKEEIEIDEDFRERPNGSFFPYINLSNIDLTDFQIYNSVDKTNYKDNCFVYACIKSGVFDETEINNLRYIVKTRSVPSDKIYEVAKIFNCHFVIKRIYEKDNITQQIKIDTRKKPWAKNFDRTVELLLFKNHYMLYKNIPTTTFYLTHHEELDSKFSTIPIETRKLICGLDRGRYPKYAKNGTSPMIIFRKMFELGLFREIKLCELNILSTTEFTNNINDYDDLDYDENTCCKIVKNEALKDKFWTKIYYSDFETNVNVSPHKTYLNCTVWRTYEKIHCVSFTGENIADEFLNFLDNGSLTYFHNLQYDGCFFLNAPGWKTKILKRESTILQIEMRRPISKREVKTLTFRDSYSIIQAPLRSFANMFNLNVHKEVMAYKLYTEHNINRGMVSALEFQLQYYAENIDNKPLKDITNDWKQLIENAKIANAYSNLKIEEHSSAKDPLDLGTKSLPCIDIMQYAKFYCKKDCIVLMKGMEKFNSDLIEVFEKTKTKMGCVHNFISISSIGYQFAKMYGCFDRCYELSGKPQNFIQRCVSGGRTMTANNKKQYIEGRIQDFDAVSLYPSAMSVMDGVPKGKPKIIPANATTEDLLRYDTFFAEINITNIKCKSDYEYKFGQVFVKNENGSKIFNNKPVNNFYIDKVAFKDLMEFYEFDYELIRGYYFNEGFNNKINSFITKLFNLRLKYKKEKNPLQSTIKLLLNSIYGKSILKAMPTETKCISKDKIYKYILRNYNFITEATENDSINNVYVKIIKPIDNHFNLPQFGASVLSWSKHLMNKVISTAEQNGINIFYQDTDSIHVMEDDVKRIADIFKRKYGQELIGERMTQFHNDFDSFDGAVGNVCSRKLIALGKKSYLDILVDEVGNEGYHIRLKGIPKQCILNKCKRLNITVEELYERLYNGEEIRFNLLDGCNCFRKNKSFQQINLPQFNRTVKFTS</sequence>
<evidence type="ECO:0000256" key="4">
    <source>
        <dbReference type="ARBA" id="ARBA00022695"/>
    </source>
</evidence>
<dbReference type="InterPro" id="IPR023211">
    <property type="entry name" value="DNA_pol_palm_dom_sf"/>
</dbReference>
<dbReference type="InterPro" id="IPR043502">
    <property type="entry name" value="DNA/RNA_pol_sf"/>
</dbReference>
<keyword evidence="4" id="KW-0548">Nucleotidyltransferase</keyword>
<proteinExistence type="inferred from homology"/>
<evidence type="ECO:0000259" key="9">
    <source>
        <dbReference type="Pfam" id="PF03175"/>
    </source>
</evidence>